<dbReference type="InterPro" id="IPR015943">
    <property type="entry name" value="WD40/YVTN_repeat-like_dom_sf"/>
</dbReference>
<evidence type="ECO:0000256" key="1">
    <source>
        <dbReference type="ARBA" id="ARBA00004123"/>
    </source>
</evidence>
<dbReference type="GO" id="GO:0090090">
    <property type="term" value="P:negative regulation of canonical Wnt signaling pathway"/>
    <property type="evidence" value="ECO:0007669"/>
    <property type="project" value="TreeGrafter"/>
</dbReference>
<comment type="subcellular location">
    <subcellularLocation>
        <location evidence="2">Cytoplasm</location>
    </subcellularLocation>
    <subcellularLocation>
        <location evidence="1">Nucleus</location>
    </subcellularLocation>
</comment>
<name>A0A8C6IG43_MUSSI</name>
<dbReference type="GO" id="GO:0000122">
    <property type="term" value="P:negative regulation of transcription by RNA polymerase II"/>
    <property type="evidence" value="ECO:0007669"/>
    <property type="project" value="Ensembl"/>
</dbReference>
<dbReference type="GO" id="GO:0140094">
    <property type="term" value="F:structural constituent of cytoplasmic lattice"/>
    <property type="evidence" value="ECO:0007669"/>
    <property type="project" value="Ensembl"/>
</dbReference>
<dbReference type="GO" id="GO:0051293">
    <property type="term" value="P:establishment of spindle localization"/>
    <property type="evidence" value="ECO:0007669"/>
    <property type="project" value="Ensembl"/>
</dbReference>
<feature type="compositionally biased region" description="Basic and acidic residues" evidence="14">
    <location>
        <begin position="175"/>
        <end position="204"/>
    </location>
</feature>
<reference evidence="15" key="2">
    <citation type="submission" date="2025-09" db="UniProtKB">
        <authorList>
            <consortium name="Ensembl"/>
        </authorList>
    </citation>
    <scope>IDENTIFICATION</scope>
</reference>
<feature type="region of interest" description="Disordered" evidence="14">
    <location>
        <begin position="175"/>
        <end position="216"/>
    </location>
</feature>
<dbReference type="PANTHER" id="PTHR10814">
    <property type="entry name" value="TRANSDUCIN-LIKE ENHANCER PROTEIN"/>
    <property type="match status" value="1"/>
</dbReference>
<protein>
    <recommendedName>
        <fullName evidence="11">Transducin-like enhancer protein 6</fullName>
    </recommendedName>
</protein>
<keyword evidence="7" id="KW-0677">Repeat</keyword>
<keyword evidence="6 13" id="KW-0853">WD repeat</keyword>
<comment type="subunit">
    <text evidence="12">Homodimers. Component of the subcortical maternal complex (SCMC), at least composed of NLRP5, KHDC3, OOEP, and TLE6. Within the complex, interacts with NLRP5, KHDC3 and OOEP. The SCMC may facilitate translocation of its components between the nuclear and cytoplasmic compartments. As part of the SCMC interacts with the SCMC-associated protein ZBED3. As part of the SCMC interacts with the SCMC-associated protein NLRP4F. As part of the SCMC interacts with the SCMC-associated protein CFL1/Cofilin-1. Interacts with FOXG1/BF-1; the interaction inhibits TLE1 interaction with FOXG1/BF-1. Interacts with NFATC1. Interacts with PAX6.</text>
</comment>
<dbReference type="GO" id="GO:0007284">
    <property type="term" value="P:spermatogonial cell division"/>
    <property type="evidence" value="ECO:0007669"/>
    <property type="project" value="Ensembl"/>
</dbReference>
<dbReference type="GeneTree" id="ENSGT01030000234519"/>
<dbReference type="GO" id="GO:0106333">
    <property type="term" value="C:subcortical maternal complex"/>
    <property type="evidence" value="ECO:0007669"/>
    <property type="project" value="Ensembl"/>
</dbReference>
<keyword evidence="4" id="KW-0963">Cytoplasm</keyword>
<evidence type="ECO:0000256" key="5">
    <source>
        <dbReference type="ARBA" id="ARBA00022553"/>
    </source>
</evidence>
<evidence type="ECO:0000313" key="15">
    <source>
        <dbReference type="Ensembl" id="ENSMSIP00000035378.1"/>
    </source>
</evidence>
<dbReference type="Proteomes" id="UP000694415">
    <property type="component" value="Unplaced"/>
</dbReference>
<evidence type="ECO:0000256" key="9">
    <source>
        <dbReference type="ARBA" id="ARBA00023163"/>
    </source>
</evidence>
<dbReference type="InterPro" id="IPR036322">
    <property type="entry name" value="WD40_repeat_dom_sf"/>
</dbReference>
<dbReference type="GO" id="GO:0051302">
    <property type="term" value="P:regulation of cell division"/>
    <property type="evidence" value="ECO:0007669"/>
    <property type="project" value="Ensembl"/>
</dbReference>
<accession>A0A8C6IG43</accession>
<keyword evidence="9" id="KW-0804">Transcription</keyword>
<dbReference type="GO" id="GO:0140089">
    <property type="term" value="P:protein storage"/>
    <property type="evidence" value="ECO:0007669"/>
    <property type="project" value="Ensembl"/>
</dbReference>
<dbReference type="PANTHER" id="PTHR10814:SF2">
    <property type="entry name" value="TRANSDUCIN-LIKE ENHANCER PROTEIN 6"/>
    <property type="match status" value="1"/>
</dbReference>
<dbReference type="SUPFAM" id="SSF50978">
    <property type="entry name" value="WD40 repeat-like"/>
    <property type="match status" value="1"/>
</dbReference>
<dbReference type="AlphaFoldDB" id="A0A8C6IG43"/>
<dbReference type="GO" id="GO:0044725">
    <property type="term" value="P:epigenetic programming in the zygotic pronuclei"/>
    <property type="evidence" value="ECO:0007669"/>
    <property type="project" value="Ensembl"/>
</dbReference>
<dbReference type="SMART" id="SM00320">
    <property type="entry name" value="WD40"/>
    <property type="match status" value="5"/>
</dbReference>
<evidence type="ECO:0000256" key="7">
    <source>
        <dbReference type="ARBA" id="ARBA00022737"/>
    </source>
</evidence>
<comment type="similarity">
    <text evidence="3">Belongs to the WD repeat Groucho/TLE family.</text>
</comment>
<dbReference type="Ensembl" id="ENSMSIT00000044565.1">
    <property type="protein sequence ID" value="ENSMSIP00000035378.1"/>
    <property type="gene ID" value="ENSMSIG00000029444.1"/>
</dbReference>
<dbReference type="GO" id="GO:0051646">
    <property type="term" value="P:mitochondrion localization"/>
    <property type="evidence" value="ECO:0007669"/>
    <property type="project" value="Ensembl"/>
</dbReference>
<dbReference type="GO" id="GO:0040019">
    <property type="term" value="P:positive regulation of embryonic development"/>
    <property type="evidence" value="ECO:0007669"/>
    <property type="project" value="Ensembl"/>
</dbReference>
<dbReference type="GO" id="GO:0050769">
    <property type="term" value="P:positive regulation of neurogenesis"/>
    <property type="evidence" value="ECO:0007669"/>
    <property type="project" value="Ensembl"/>
</dbReference>
<keyword evidence="16" id="KW-1185">Reference proteome</keyword>
<dbReference type="GO" id="GO:0005634">
    <property type="term" value="C:nucleus"/>
    <property type="evidence" value="ECO:0007669"/>
    <property type="project" value="UniProtKB-SubCell"/>
</dbReference>
<evidence type="ECO:0000256" key="10">
    <source>
        <dbReference type="ARBA" id="ARBA00023242"/>
    </source>
</evidence>
<sequence length="581" mass="65058">MTSHRQSSGTFGGILPSTLSSRYLSIVNQLPEEFSSVVSEMMVHLDNIFSLAENFFQAIERFSRTPDLLERNKMSIGLGAEGDSWPCHVSHEAPMGSAQTTENSAKEEDKQVPESAALQHPKFKSTPGPQLPTRRRFLSESDELQDPQPVWDAEPQFCQGFLIQGLWELFMDSRQKNQQEHGGEDSSQESKDSGLCDFKPEPQPRHRNSLSDSADPFLIKSPSALLDYYQEDVSRPQPETQESSGRADKFLKPLSWGSEVLESSCNQPSTPLWQLERFTVPQALQKVRVLKHQELLLVVAVSSFTRHVFTCSQSGIKVWNLVNQVAEDRDPESHLQCSVQDNKVYLRTCLLSSNSRTLFAGGYNLPGVIVWDLAAPSLYEKCQLPCEGLSCQALANTKENMALAGFTDGTVRIWDLRTQEIVRNLKGPTNSARNLVVKDDNVWTGGLDACLRCWDLRMAKVSLEHLFQSQIMSLAHSPTEDWLLLGLANGQHCLFNSSKRDQVLTVDTKDNTILGLKFSPNGKWWASVGMDNFITVHSMPTGAKLFQVPEVGPVRCFDMTENGRLIITGSRDCASVYHIKY</sequence>
<dbReference type="GO" id="GO:0051643">
    <property type="term" value="P:endoplasmic reticulum localization"/>
    <property type="evidence" value="ECO:0007669"/>
    <property type="project" value="Ensembl"/>
</dbReference>
<feature type="region of interest" description="Disordered" evidence="14">
    <location>
        <begin position="89"/>
        <end position="134"/>
    </location>
</feature>
<dbReference type="Pfam" id="PF00400">
    <property type="entry name" value="WD40"/>
    <property type="match status" value="1"/>
</dbReference>
<keyword evidence="5" id="KW-0597">Phosphoprotein</keyword>
<keyword evidence="8" id="KW-0805">Transcription regulation</keyword>
<evidence type="ECO:0000256" key="13">
    <source>
        <dbReference type="PROSITE-ProRule" id="PRU00221"/>
    </source>
</evidence>
<dbReference type="FunFam" id="2.130.10.10:FF:000546">
    <property type="entry name" value="TLE family member 6, subcortical maternal complex member"/>
    <property type="match status" value="1"/>
</dbReference>
<reference evidence="15" key="1">
    <citation type="submission" date="2025-08" db="UniProtKB">
        <authorList>
            <consortium name="Ensembl"/>
        </authorList>
    </citation>
    <scope>IDENTIFICATION</scope>
</reference>
<organism evidence="15 16">
    <name type="scientific">Mus spicilegus</name>
    <name type="common">Mound-building mouse</name>
    <dbReference type="NCBI Taxonomy" id="10103"/>
    <lineage>
        <taxon>Eukaryota</taxon>
        <taxon>Metazoa</taxon>
        <taxon>Chordata</taxon>
        <taxon>Craniata</taxon>
        <taxon>Vertebrata</taxon>
        <taxon>Euteleostomi</taxon>
        <taxon>Mammalia</taxon>
        <taxon>Eutheria</taxon>
        <taxon>Euarchontoglires</taxon>
        <taxon>Glires</taxon>
        <taxon>Rodentia</taxon>
        <taxon>Myomorpha</taxon>
        <taxon>Muroidea</taxon>
        <taxon>Muridae</taxon>
        <taxon>Murinae</taxon>
        <taxon>Mus</taxon>
        <taxon>Mus</taxon>
    </lineage>
</organism>
<evidence type="ECO:0000256" key="8">
    <source>
        <dbReference type="ARBA" id="ARBA00023015"/>
    </source>
</evidence>
<evidence type="ECO:0000256" key="3">
    <source>
        <dbReference type="ARBA" id="ARBA00005969"/>
    </source>
</evidence>
<evidence type="ECO:0000256" key="4">
    <source>
        <dbReference type="ARBA" id="ARBA00022490"/>
    </source>
</evidence>
<evidence type="ECO:0000256" key="11">
    <source>
        <dbReference type="ARBA" id="ARBA00073393"/>
    </source>
</evidence>
<dbReference type="GO" id="GO:0005667">
    <property type="term" value="C:transcription regulator complex"/>
    <property type="evidence" value="ECO:0007669"/>
    <property type="project" value="TreeGrafter"/>
</dbReference>
<evidence type="ECO:0000313" key="16">
    <source>
        <dbReference type="Proteomes" id="UP000694415"/>
    </source>
</evidence>
<dbReference type="Gene3D" id="2.130.10.10">
    <property type="entry name" value="YVTN repeat-like/Quinoprotein amine dehydrogenase"/>
    <property type="match status" value="1"/>
</dbReference>
<dbReference type="GO" id="GO:0007015">
    <property type="term" value="P:actin filament organization"/>
    <property type="evidence" value="ECO:0007669"/>
    <property type="project" value="Ensembl"/>
</dbReference>
<dbReference type="GO" id="GO:0003714">
    <property type="term" value="F:transcription corepressor activity"/>
    <property type="evidence" value="ECO:0007669"/>
    <property type="project" value="TreeGrafter"/>
</dbReference>
<evidence type="ECO:0000256" key="12">
    <source>
        <dbReference type="ARBA" id="ARBA00093475"/>
    </source>
</evidence>
<dbReference type="GO" id="GO:0140095">
    <property type="term" value="C:cytoplasmic lattice"/>
    <property type="evidence" value="ECO:0007669"/>
    <property type="project" value="Ensembl"/>
</dbReference>
<evidence type="ECO:0000256" key="6">
    <source>
        <dbReference type="ARBA" id="ARBA00022574"/>
    </source>
</evidence>
<dbReference type="InterPro" id="IPR009146">
    <property type="entry name" value="Groucho_enhance"/>
</dbReference>
<feature type="repeat" description="WD" evidence="13">
    <location>
        <begin position="403"/>
        <end position="424"/>
    </location>
</feature>
<dbReference type="GO" id="GO:0045666">
    <property type="term" value="P:positive regulation of neuron differentiation"/>
    <property type="evidence" value="ECO:0007669"/>
    <property type="project" value="Ensembl"/>
</dbReference>
<dbReference type="GO" id="GO:0030317">
    <property type="term" value="P:flagellated sperm motility"/>
    <property type="evidence" value="ECO:0007669"/>
    <property type="project" value="Ensembl"/>
</dbReference>
<dbReference type="PROSITE" id="PS50082">
    <property type="entry name" value="WD_REPEATS_2"/>
    <property type="match status" value="1"/>
</dbReference>
<evidence type="ECO:0000256" key="14">
    <source>
        <dbReference type="SAM" id="MobiDB-lite"/>
    </source>
</evidence>
<keyword evidence="10" id="KW-0539">Nucleus</keyword>
<dbReference type="InterPro" id="IPR001680">
    <property type="entry name" value="WD40_rpt"/>
</dbReference>
<dbReference type="GO" id="GO:0005938">
    <property type="term" value="C:cell cortex"/>
    <property type="evidence" value="ECO:0007669"/>
    <property type="project" value="Ensembl"/>
</dbReference>
<proteinExistence type="inferred from homology"/>
<dbReference type="GO" id="GO:0097225">
    <property type="term" value="C:sperm midpiece"/>
    <property type="evidence" value="ECO:0007669"/>
    <property type="project" value="Ensembl"/>
</dbReference>
<evidence type="ECO:0000256" key="2">
    <source>
        <dbReference type="ARBA" id="ARBA00004496"/>
    </source>
</evidence>